<dbReference type="Pfam" id="PF25534">
    <property type="entry name" value="DUF7918"/>
    <property type="match status" value="1"/>
</dbReference>
<feature type="domain" description="DUF7918" evidence="2">
    <location>
        <begin position="10"/>
        <end position="209"/>
    </location>
</feature>
<protein>
    <recommendedName>
        <fullName evidence="2">DUF7918 domain-containing protein</fullName>
    </recommendedName>
</protein>
<sequence>MLHWKEFSAWITIDGKEAVEYNVETLEDEKTVTCWIASELGKKFSIDWKNSYFPQDVAGYVKVDGTTCGSKVSLYSNHFKEDIISQTGVSDGTTLRPFVFSALELTDDDDVLSGSASLSLQDLGLIQLTIIPVHATDTNEPLFISSLSNHKVHERSKKAITQQITLAEPEILDRPPRVLNVRRTGPDVVKFCFKYRPIDVLRANGIAPQLKRKASADPAPPRTQTPDDSEGLAELEEAKVLRKKLRALEAKIDKRDKKPRIKPENGAVIDLTQDNSRSKRVKLEGKRPFITGEVIDLT</sequence>
<evidence type="ECO:0000313" key="4">
    <source>
        <dbReference type="Proteomes" id="UP000620124"/>
    </source>
</evidence>
<dbReference type="InterPro" id="IPR057678">
    <property type="entry name" value="DUF7918"/>
</dbReference>
<dbReference type="PANTHER" id="PTHR36223">
    <property type="entry name" value="BETA-LACTAMASE-TYPE TRANSPEPTIDASE FOLD DOMAIN CONTAINING PROTEIN"/>
    <property type="match status" value="1"/>
</dbReference>
<dbReference type="AlphaFoldDB" id="A0A8H6YGH4"/>
<keyword evidence="4" id="KW-1185">Reference proteome</keyword>
<dbReference type="EMBL" id="JACAZI010000006">
    <property type="protein sequence ID" value="KAF7357829.1"/>
    <property type="molecule type" value="Genomic_DNA"/>
</dbReference>
<evidence type="ECO:0000256" key="1">
    <source>
        <dbReference type="SAM" id="MobiDB-lite"/>
    </source>
</evidence>
<organism evidence="3 4">
    <name type="scientific">Mycena venus</name>
    <dbReference type="NCBI Taxonomy" id="2733690"/>
    <lineage>
        <taxon>Eukaryota</taxon>
        <taxon>Fungi</taxon>
        <taxon>Dikarya</taxon>
        <taxon>Basidiomycota</taxon>
        <taxon>Agaricomycotina</taxon>
        <taxon>Agaricomycetes</taxon>
        <taxon>Agaricomycetidae</taxon>
        <taxon>Agaricales</taxon>
        <taxon>Marasmiineae</taxon>
        <taxon>Mycenaceae</taxon>
        <taxon>Mycena</taxon>
    </lineage>
</organism>
<gene>
    <name evidence="3" type="ORF">MVEN_00829000</name>
</gene>
<accession>A0A8H6YGH4</accession>
<feature type="region of interest" description="Disordered" evidence="1">
    <location>
        <begin position="209"/>
        <end position="232"/>
    </location>
</feature>
<reference evidence="3" key="1">
    <citation type="submission" date="2020-05" db="EMBL/GenBank/DDBJ databases">
        <title>Mycena genomes resolve the evolution of fungal bioluminescence.</title>
        <authorList>
            <person name="Tsai I.J."/>
        </authorList>
    </citation>
    <scope>NUCLEOTIDE SEQUENCE</scope>
    <source>
        <strain evidence="3">CCC161011</strain>
    </source>
</reference>
<name>A0A8H6YGH4_9AGAR</name>
<dbReference type="Proteomes" id="UP000620124">
    <property type="component" value="Unassembled WGS sequence"/>
</dbReference>
<dbReference type="PANTHER" id="PTHR36223:SF1">
    <property type="entry name" value="TRANSCRIPTION ELONGATION FACTOR EAF N-TERMINAL DOMAIN-CONTAINING PROTEIN"/>
    <property type="match status" value="1"/>
</dbReference>
<dbReference type="OrthoDB" id="3364132at2759"/>
<proteinExistence type="predicted"/>
<comment type="caution">
    <text evidence="3">The sequence shown here is derived from an EMBL/GenBank/DDBJ whole genome shotgun (WGS) entry which is preliminary data.</text>
</comment>
<evidence type="ECO:0000259" key="2">
    <source>
        <dbReference type="Pfam" id="PF25534"/>
    </source>
</evidence>
<evidence type="ECO:0000313" key="3">
    <source>
        <dbReference type="EMBL" id="KAF7357829.1"/>
    </source>
</evidence>